<dbReference type="EMBL" id="RHFK02000021">
    <property type="protein sequence ID" value="TWW56019.1"/>
    <property type="molecule type" value="Genomic_DNA"/>
</dbReference>
<organism evidence="1 2">
    <name type="scientific">Takifugu flavidus</name>
    <name type="common">sansaifugu</name>
    <dbReference type="NCBI Taxonomy" id="433684"/>
    <lineage>
        <taxon>Eukaryota</taxon>
        <taxon>Metazoa</taxon>
        <taxon>Chordata</taxon>
        <taxon>Craniata</taxon>
        <taxon>Vertebrata</taxon>
        <taxon>Euteleostomi</taxon>
        <taxon>Actinopterygii</taxon>
        <taxon>Neopterygii</taxon>
        <taxon>Teleostei</taxon>
        <taxon>Neoteleostei</taxon>
        <taxon>Acanthomorphata</taxon>
        <taxon>Eupercaria</taxon>
        <taxon>Tetraodontiformes</taxon>
        <taxon>Tetradontoidea</taxon>
        <taxon>Tetraodontidae</taxon>
        <taxon>Takifugu</taxon>
    </lineage>
</organism>
<accession>A0A5C6MMM6</accession>
<evidence type="ECO:0000313" key="2">
    <source>
        <dbReference type="Proteomes" id="UP000324091"/>
    </source>
</evidence>
<protein>
    <submittedName>
        <fullName evidence="1">Uncharacterized protein</fullName>
    </submittedName>
</protein>
<reference evidence="1 2" key="1">
    <citation type="submission" date="2019-04" db="EMBL/GenBank/DDBJ databases">
        <title>Chromosome genome assembly for Takifugu flavidus.</title>
        <authorList>
            <person name="Xiao S."/>
        </authorList>
    </citation>
    <scope>NUCLEOTIDE SEQUENCE [LARGE SCALE GENOMIC DNA]</scope>
    <source>
        <strain evidence="1">HTHZ2018</strain>
        <tissue evidence="1">Muscle</tissue>
    </source>
</reference>
<proteinExistence type="predicted"/>
<keyword evidence="2" id="KW-1185">Reference proteome</keyword>
<name>A0A5C6MMM6_9TELE</name>
<sequence>MLFGSAKKVLRATAGTQPLVEGVFITPLVDQPLLRADGGVCGPAHPQACPGVKGLDGKPPCWHKGRKLDGLSYQRDCWKFRKSCLV</sequence>
<dbReference type="Proteomes" id="UP000324091">
    <property type="component" value="Chromosome 8"/>
</dbReference>
<gene>
    <name evidence="1" type="ORF">D4764_08G0000060</name>
</gene>
<evidence type="ECO:0000313" key="1">
    <source>
        <dbReference type="EMBL" id="TWW56019.1"/>
    </source>
</evidence>
<comment type="caution">
    <text evidence="1">The sequence shown here is derived from an EMBL/GenBank/DDBJ whole genome shotgun (WGS) entry which is preliminary data.</text>
</comment>
<dbReference type="AlphaFoldDB" id="A0A5C6MMM6"/>